<gene>
    <name evidence="1" type="ORF">DJ019_04490</name>
</gene>
<dbReference type="AlphaFoldDB" id="A0A328BIS6"/>
<protein>
    <recommendedName>
        <fullName evidence="3">Glycosyltransferase</fullName>
    </recommendedName>
</protein>
<organism evidence="1 2">
    <name type="scientific">Phenylobacterium kunshanense</name>
    <dbReference type="NCBI Taxonomy" id="1445034"/>
    <lineage>
        <taxon>Bacteria</taxon>
        <taxon>Pseudomonadati</taxon>
        <taxon>Pseudomonadota</taxon>
        <taxon>Alphaproteobacteria</taxon>
        <taxon>Caulobacterales</taxon>
        <taxon>Caulobacteraceae</taxon>
        <taxon>Phenylobacterium</taxon>
    </lineage>
</organism>
<evidence type="ECO:0008006" key="3">
    <source>
        <dbReference type="Google" id="ProtNLM"/>
    </source>
</evidence>
<accession>A0A328BIS6</accession>
<reference evidence="1 2" key="1">
    <citation type="submission" date="2018-05" db="EMBL/GenBank/DDBJ databases">
        <authorList>
            <person name="Lanie J.A."/>
            <person name="Ng W.-L."/>
            <person name="Kazmierczak K.M."/>
            <person name="Andrzejewski T.M."/>
            <person name="Davidsen T.M."/>
            <person name="Wayne K.J."/>
            <person name="Tettelin H."/>
            <person name="Glass J.I."/>
            <person name="Rusch D."/>
            <person name="Podicherti R."/>
            <person name="Tsui H.-C.T."/>
            <person name="Winkler M.E."/>
        </authorList>
    </citation>
    <scope>NUCLEOTIDE SEQUENCE [LARGE SCALE GENOMIC DNA]</scope>
    <source>
        <strain evidence="1 2">BUT-10</strain>
    </source>
</reference>
<comment type="caution">
    <text evidence="1">The sequence shown here is derived from an EMBL/GenBank/DDBJ whole genome shotgun (WGS) entry which is preliminary data.</text>
</comment>
<proteinExistence type="predicted"/>
<dbReference type="SUPFAM" id="SSF53448">
    <property type="entry name" value="Nucleotide-diphospho-sugar transferases"/>
    <property type="match status" value="1"/>
</dbReference>
<sequence>MRILVGTPTYNGQLTTHYTGSLLSLWAEMGDRLDWKTTSGTLLAWARNALASHVLESGHSHLLFIDSDIDYPPHLIRRMLDFDSPVVSAVCPHRVLDVPRFHAMSRMHDNPGGAWARSLSFVMELETPRVERNGFYKARRTGTGLMLIKRQVFETLRDAHPELYRPAAGSYYEHQGLKNVLQCFDPDYDETGVAMGEDVSFCRRWQATGGDIWVVFDEAVGHVGPFVFRASL</sequence>
<name>A0A328BIS6_9CAUL</name>
<dbReference type="OrthoDB" id="561165at2"/>
<evidence type="ECO:0000313" key="1">
    <source>
        <dbReference type="EMBL" id="RAK67200.1"/>
    </source>
</evidence>
<dbReference type="Pfam" id="PF03452">
    <property type="entry name" value="Anp1"/>
    <property type="match status" value="1"/>
</dbReference>
<dbReference type="Proteomes" id="UP000249524">
    <property type="component" value="Unassembled WGS sequence"/>
</dbReference>
<keyword evidence="2" id="KW-1185">Reference proteome</keyword>
<dbReference type="EMBL" id="QFYS01000002">
    <property type="protein sequence ID" value="RAK67200.1"/>
    <property type="molecule type" value="Genomic_DNA"/>
</dbReference>
<dbReference type="InterPro" id="IPR029044">
    <property type="entry name" value="Nucleotide-diphossugar_trans"/>
</dbReference>
<evidence type="ECO:0000313" key="2">
    <source>
        <dbReference type="Proteomes" id="UP000249524"/>
    </source>
</evidence>
<dbReference type="Gene3D" id="3.90.550.10">
    <property type="entry name" value="Spore Coat Polysaccharide Biosynthesis Protein SpsA, Chain A"/>
    <property type="match status" value="1"/>
</dbReference>